<dbReference type="SUPFAM" id="SSF53335">
    <property type="entry name" value="S-adenosyl-L-methionine-dependent methyltransferases"/>
    <property type="match status" value="1"/>
</dbReference>
<dbReference type="Proteomes" id="UP000014074">
    <property type="component" value="Unassembled WGS sequence"/>
</dbReference>
<dbReference type="PANTHER" id="PTHR14614">
    <property type="entry name" value="HEPATOCELLULAR CARCINOMA-ASSOCIATED ANTIGEN"/>
    <property type="match status" value="1"/>
</dbReference>
<dbReference type="OrthoDB" id="407325at2759"/>
<keyword evidence="1" id="KW-0808">Transferase</keyword>
<dbReference type="HOGENOM" id="CLU_032409_2_1_1"/>
<reference evidence="2" key="1">
    <citation type="journal article" date="2013" name="Genome Announc.">
        <title>Draft genome sequence of the ascomycete Phaeoacremonium aleophilum strain UCR-PA7, a causal agent of the esca disease complex in grapevines.</title>
        <authorList>
            <person name="Blanco-Ulate B."/>
            <person name="Rolshausen P."/>
            <person name="Cantu D."/>
        </authorList>
    </citation>
    <scope>NUCLEOTIDE SEQUENCE [LARGE SCALE GENOMIC DNA]</scope>
    <source>
        <strain evidence="2">UCR-PA7</strain>
    </source>
</reference>
<keyword evidence="2" id="KW-1185">Reference proteome</keyword>
<accession>R8BA08</accession>
<dbReference type="RefSeq" id="XP_007919098.1">
    <property type="nucleotide sequence ID" value="XM_007920907.1"/>
</dbReference>
<dbReference type="PANTHER" id="PTHR14614:SF104">
    <property type="entry name" value="N-METHYLTRANSFERASE, PUTATIVE (AFU_ORTHOLOGUE AFUA_1G17750)-RELATED"/>
    <property type="match status" value="1"/>
</dbReference>
<dbReference type="InterPro" id="IPR019410">
    <property type="entry name" value="Methyltransf_16"/>
</dbReference>
<proteinExistence type="predicted"/>
<dbReference type="InterPro" id="IPR029063">
    <property type="entry name" value="SAM-dependent_MTases_sf"/>
</dbReference>
<organism evidence="1 2">
    <name type="scientific">Phaeoacremonium minimum (strain UCR-PA7)</name>
    <name type="common">Esca disease fungus</name>
    <name type="synonym">Togninia minima</name>
    <dbReference type="NCBI Taxonomy" id="1286976"/>
    <lineage>
        <taxon>Eukaryota</taxon>
        <taxon>Fungi</taxon>
        <taxon>Dikarya</taxon>
        <taxon>Ascomycota</taxon>
        <taxon>Pezizomycotina</taxon>
        <taxon>Sordariomycetes</taxon>
        <taxon>Sordariomycetidae</taxon>
        <taxon>Togniniales</taxon>
        <taxon>Togniniaceae</taxon>
        <taxon>Phaeoacremonium</taxon>
    </lineage>
</organism>
<protein>
    <submittedName>
        <fullName evidence="1">Putative nicotinamide n-methyltransferase protein</fullName>
    </submittedName>
</protein>
<dbReference type="Gene3D" id="3.40.50.150">
    <property type="entry name" value="Vaccinia Virus protein VP39"/>
    <property type="match status" value="1"/>
</dbReference>
<dbReference type="Pfam" id="PF10294">
    <property type="entry name" value="Methyltransf_16"/>
    <property type="match status" value="1"/>
</dbReference>
<dbReference type="GeneID" id="19329239"/>
<keyword evidence="1" id="KW-0489">Methyltransferase</keyword>
<dbReference type="CDD" id="cd02440">
    <property type="entry name" value="AdoMet_MTases"/>
    <property type="match status" value="1"/>
</dbReference>
<evidence type="ECO:0000313" key="1">
    <source>
        <dbReference type="EMBL" id="EON96154.1"/>
    </source>
</evidence>
<dbReference type="EMBL" id="KB933360">
    <property type="protein sequence ID" value="EON96154.1"/>
    <property type="molecule type" value="Genomic_DNA"/>
</dbReference>
<evidence type="ECO:0000313" key="2">
    <source>
        <dbReference type="Proteomes" id="UP000014074"/>
    </source>
</evidence>
<name>R8BA08_PHAM7</name>
<dbReference type="eggNOG" id="KOG2920">
    <property type="taxonomic scope" value="Eukaryota"/>
</dbReference>
<dbReference type="KEGG" id="tmn:UCRPA7_8394"/>
<dbReference type="GO" id="GO:0005737">
    <property type="term" value="C:cytoplasm"/>
    <property type="evidence" value="ECO:0007669"/>
    <property type="project" value="TreeGrafter"/>
</dbReference>
<dbReference type="GO" id="GO:0032259">
    <property type="term" value="P:methylation"/>
    <property type="evidence" value="ECO:0007669"/>
    <property type="project" value="UniProtKB-KW"/>
</dbReference>
<gene>
    <name evidence="1" type="ORF">UCRPA7_8394</name>
</gene>
<sequence length="306" mass="33904">MSLISRISLTGPPAEDPEDFLGSSLGVVFPDDVTNQHGDADHGLSYSSPHLPKPLLISLAEPTAEEDRRLFSHYLWNSSLLLAEFLEAGTLKLSGNEAPQMRGFGLPFEKFNVTGLSTIELGAGTALPSIMAALLGAGKVVITDYPSPVVLDTLRDNVARNVELSFSPLKSVSPVIVEGHEWGNLSTALAEGNKHAFDRVFVCDCLWMPWQHTNLHKSISWFLKDTPEARCWVVAGFHSGREKMREFFGADALAKEGLEVEHIYEKECDGKEREWAWDRGYEEIGIRKRWLVSASLKRLGRGSGER</sequence>
<dbReference type="GO" id="GO:0008757">
    <property type="term" value="F:S-adenosylmethionine-dependent methyltransferase activity"/>
    <property type="evidence" value="ECO:0007669"/>
    <property type="project" value="UniProtKB-ARBA"/>
</dbReference>
<dbReference type="AlphaFoldDB" id="R8BA08"/>